<dbReference type="Pfam" id="PF13188">
    <property type="entry name" value="PAS_8"/>
    <property type="match status" value="1"/>
</dbReference>
<dbReference type="CDD" id="cd00130">
    <property type="entry name" value="PAS"/>
    <property type="match status" value="3"/>
</dbReference>
<accession>A0ABV7WRQ2</accession>
<dbReference type="Pfam" id="PF13426">
    <property type="entry name" value="PAS_9"/>
    <property type="match status" value="1"/>
</dbReference>
<proteinExistence type="predicted"/>
<dbReference type="InterPro" id="IPR035965">
    <property type="entry name" value="PAS-like_dom_sf"/>
</dbReference>
<dbReference type="SUPFAM" id="SSF55785">
    <property type="entry name" value="PYP-like sensor domain (PAS domain)"/>
    <property type="match status" value="3"/>
</dbReference>
<dbReference type="Pfam" id="PF00989">
    <property type="entry name" value="PAS"/>
    <property type="match status" value="1"/>
</dbReference>
<evidence type="ECO:0000313" key="5">
    <source>
        <dbReference type="Proteomes" id="UP001595710"/>
    </source>
</evidence>
<dbReference type="InterPro" id="IPR000160">
    <property type="entry name" value="GGDEF_dom"/>
</dbReference>
<dbReference type="NCBIfam" id="TIGR00229">
    <property type="entry name" value="sensory_box"/>
    <property type="match status" value="3"/>
</dbReference>
<dbReference type="SMART" id="SM00267">
    <property type="entry name" value="GGDEF"/>
    <property type="match status" value="1"/>
</dbReference>
<keyword evidence="5" id="KW-1185">Reference proteome</keyword>
<dbReference type="Gene3D" id="3.30.70.270">
    <property type="match status" value="1"/>
</dbReference>
<dbReference type="PROSITE" id="PS50112">
    <property type="entry name" value="PAS"/>
    <property type="match status" value="2"/>
</dbReference>
<name>A0ABV7WRQ2_9GAMM</name>
<dbReference type="SUPFAM" id="SSF55073">
    <property type="entry name" value="Nucleotide cyclase"/>
    <property type="match status" value="1"/>
</dbReference>
<dbReference type="InterPro" id="IPR013656">
    <property type="entry name" value="PAS_4"/>
</dbReference>
<dbReference type="CDD" id="cd01949">
    <property type="entry name" value="GGDEF"/>
    <property type="match status" value="1"/>
</dbReference>
<dbReference type="InterPro" id="IPR029787">
    <property type="entry name" value="Nucleotide_cyclase"/>
</dbReference>
<evidence type="ECO:0000259" key="1">
    <source>
        <dbReference type="PROSITE" id="PS50112"/>
    </source>
</evidence>
<dbReference type="InterPro" id="IPR000014">
    <property type="entry name" value="PAS"/>
</dbReference>
<dbReference type="SMART" id="SM00091">
    <property type="entry name" value="PAS"/>
    <property type="match status" value="5"/>
</dbReference>
<dbReference type="NCBIfam" id="TIGR00254">
    <property type="entry name" value="GGDEF"/>
    <property type="match status" value="1"/>
</dbReference>
<feature type="domain" description="GGDEF" evidence="3">
    <location>
        <begin position="785"/>
        <end position="917"/>
    </location>
</feature>
<feature type="domain" description="PAS" evidence="1">
    <location>
        <begin position="245"/>
        <end position="315"/>
    </location>
</feature>
<dbReference type="Proteomes" id="UP001595710">
    <property type="component" value="Unassembled WGS sequence"/>
</dbReference>
<dbReference type="InterPro" id="IPR052155">
    <property type="entry name" value="Biofilm_reg_signaling"/>
</dbReference>
<dbReference type="Pfam" id="PF00990">
    <property type="entry name" value="GGDEF"/>
    <property type="match status" value="1"/>
</dbReference>
<dbReference type="PANTHER" id="PTHR44757:SF2">
    <property type="entry name" value="BIOFILM ARCHITECTURE MAINTENANCE PROTEIN MBAA"/>
    <property type="match status" value="1"/>
</dbReference>
<reference evidence="5" key="1">
    <citation type="journal article" date="2019" name="Int. J. Syst. Evol. Microbiol.">
        <title>The Global Catalogue of Microorganisms (GCM) 10K type strain sequencing project: providing services to taxonomists for standard genome sequencing and annotation.</title>
        <authorList>
            <consortium name="The Broad Institute Genomics Platform"/>
            <consortium name="The Broad Institute Genome Sequencing Center for Infectious Disease"/>
            <person name="Wu L."/>
            <person name="Ma J."/>
        </authorList>
    </citation>
    <scope>NUCLEOTIDE SEQUENCE [LARGE SCALE GENOMIC DNA]</scope>
    <source>
        <strain evidence="5">CECT 8288</strain>
    </source>
</reference>
<dbReference type="InterPro" id="IPR043128">
    <property type="entry name" value="Rev_trsase/Diguanyl_cyclase"/>
</dbReference>
<protein>
    <submittedName>
        <fullName evidence="4">PAS domain S-box protein</fullName>
    </submittedName>
</protein>
<feature type="domain" description="PAC" evidence="2">
    <location>
        <begin position="568"/>
        <end position="620"/>
    </location>
</feature>
<comment type="caution">
    <text evidence="4">The sequence shown here is derived from an EMBL/GenBank/DDBJ whole genome shotgun (WGS) entry which is preliminary data.</text>
</comment>
<evidence type="ECO:0000259" key="3">
    <source>
        <dbReference type="PROSITE" id="PS50887"/>
    </source>
</evidence>
<dbReference type="EMBL" id="JBHRYN010000006">
    <property type="protein sequence ID" value="MFC3700723.1"/>
    <property type="molecule type" value="Genomic_DNA"/>
</dbReference>
<dbReference type="PROSITE" id="PS50887">
    <property type="entry name" value="GGDEF"/>
    <property type="match status" value="1"/>
</dbReference>
<evidence type="ECO:0000259" key="2">
    <source>
        <dbReference type="PROSITE" id="PS50113"/>
    </source>
</evidence>
<dbReference type="PROSITE" id="PS50113">
    <property type="entry name" value="PAC"/>
    <property type="match status" value="1"/>
</dbReference>
<dbReference type="SMART" id="SM00086">
    <property type="entry name" value="PAC"/>
    <property type="match status" value="2"/>
</dbReference>
<evidence type="ECO:0000313" key="4">
    <source>
        <dbReference type="EMBL" id="MFC3700723.1"/>
    </source>
</evidence>
<organism evidence="4 5">
    <name type="scientific">Reinekea marina</name>
    <dbReference type="NCBI Taxonomy" id="1310421"/>
    <lineage>
        <taxon>Bacteria</taxon>
        <taxon>Pseudomonadati</taxon>
        <taxon>Pseudomonadota</taxon>
        <taxon>Gammaproteobacteria</taxon>
        <taxon>Oceanospirillales</taxon>
        <taxon>Saccharospirillaceae</taxon>
        <taxon>Reinekea</taxon>
    </lineage>
</organism>
<dbReference type="InterPro" id="IPR000700">
    <property type="entry name" value="PAS-assoc_C"/>
</dbReference>
<feature type="domain" description="PAS" evidence="1">
    <location>
        <begin position="495"/>
        <end position="537"/>
    </location>
</feature>
<dbReference type="RefSeq" id="WP_290281085.1">
    <property type="nucleotide sequence ID" value="NZ_JAUFQI010000001.1"/>
</dbReference>
<gene>
    <name evidence="4" type="ORF">ACFOND_03645</name>
</gene>
<dbReference type="InterPro" id="IPR013767">
    <property type="entry name" value="PAS_fold"/>
</dbReference>
<dbReference type="InterPro" id="IPR001610">
    <property type="entry name" value="PAC"/>
</dbReference>
<dbReference type="PANTHER" id="PTHR44757">
    <property type="entry name" value="DIGUANYLATE CYCLASE DGCP"/>
    <property type="match status" value="1"/>
</dbReference>
<sequence length="921" mass="104698">MPETHLQSLYLGAFTNSDSLAILCSKEGTIQAISQTLAEFLRVESSAIIGQQLLVSQTSEAPNLEWLTEATQHQKQWLVTGRISVLGNFSGFEKVSSFFVKKLTVDNEIVGYQLKLEKANALQTTLPQNAWLQLFDDSPDGIALFDESLKIISTNSAFKKLTGLHDTAIATVAIDDVVTIAGSFSDWLSSAETLAVQGTLKGNLGVQTSISIRVTPFDIGNHMYFWCFIADLSHATKLQQKLNATLSHFKTLFENNRDGIALTNVQGNYIEANQQFATMLGFDRDYIIGRHFAYFNAKHSFELTAKEMQQFVDSGFIEPFEKQLQRADGSITNVSVQLFPHYDDEDTYSGAWCIYHPISAEEEKYRRQKKRFEMLLEKSIDAIAYSSFEGIIEVANQAFCDMVQRTSAELVGMSYKEITPAHDIQREESIFRDQLLARGYSDVYSKDFELPDGRLVPVSIRTVLIRSESGHPEGVWSISRSNEQRDRLVDSLAESERRFRSLFSNSFDAIALWSPKDEIQYANRAYLELIGYSQEELRDLDYRKFTPAGWEEVDALMAKQVAERGYSDIVEKEVLSKNGRRIPISIRASGMKDSAGNIIGSWVIIRDISDYRNTFKELEHSQNLLRQTSRMSRVGGWELNIEKQEFTFTEETYRILSIPSSYSLTVKSISKVLDPHSESMIVQKVKEAFISDTHQEVELKLSGFEPERWIRVSAQTGYETGNNKKYLYGAVQDITDFKQKEKTLEFDKNIYQQLAFHDPLTKLPNRLLLSDRFEQTTSQAMRDKKVVALIVIDLDNFKQINDEYGHPAGDALLKELAQRFVSNVRKNDTVSRLGGDEFIIIARLDNPNDIDAFAQKILLGLSEPVKWQDHSFNSSASMGVALYPKHGEDFDTLYNRADKALYWRKHHEKNGYTLADQSESS</sequence>
<dbReference type="Pfam" id="PF08448">
    <property type="entry name" value="PAS_4"/>
    <property type="match status" value="1"/>
</dbReference>
<dbReference type="Gene3D" id="3.30.450.20">
    <property type="entry name" value="PAS domain"/>
    <property type="match status" value="5"/>
</dbReference>